<evidence type="ECO:0000256" key="4">
    <source>
        <dbReference type="ARBA" id="ARBA00022694"/>
    </source>
</evidence>
<reference evidence="6" key="1">
    <citation type="submission" date="2020-12" db="EMBL/GenBank/DDBJ databases">
        <title>Clostridium thailandense sp. nov., a novel acetogenic bacterium isolated from peat land soil in Thailand.</title>
        <authorList>
            <person name="Chaikitkaew S."/>
            <person name="Birkeland N.K."/>
        </authorList>
    </citation>
    <scope>NUCLEOTIDE SEQUENCE</scope>
    <source>
        <strain evidence="6">DSM 17425</strain>
    </source>
</reference>
<sequence length="211" mass="24652">MKSEYEVKRVTKLYDSCDKCGLPTINCICNKVNKIKSQSKILILSTEREFYRPSNTARLLKLINSDSTEIFLWERTKKPEKLIEYIKDDRYSTFLLFPAEDEESKKRKIEYLDTDKIPAFIIIDGTWKEARKIFRKSDYLKELPIISLELNYRSEFNIRKGNAEGNLCTVETAIEVLKLNGETENSLAVKDLYKLFLRSFKAGISGHKLKE</sequence>
<dbReference type="RefSeq" id="WP_211140844.1">
    <property type="nucleotide sequence ID" value="NZ_JAEEGB010000003.1"/>
</dbReference>
<dbReference type="PANTHER" id="PTHR21392">
    <property type="entry name" value="TRNA-URIDINE AMINOCARBOXYPROPYLTRANSFERASE 2"/>
    <property type="match status" value="1"/>
</dbReference>
<keyword evidence="4" id="KW-0819">tRNA processing</keyword>
<evidence type="ECO:0000256" key="3">
    <source>
        <dbReference type="ARBA" id="ARBA00022691"/>
    </source>
</evidence>
<dbReference type="PANTHER" id="PTHR21392:SF1">
    <property type="entry name" value="TRNA-URIDINE AMINOCARBOXYPROPYLTRANSFERASE"/>
    <property type="match status" value="1"/>
</dbReference>
<dbReference type="SMART" id="SM01144">
    <property type="entry name" value="DTW"/>
    <property type="match status" value="1"/>
</dbReference>
<dbReference type="Proteomes" id="UP000622687">
    <property type="component" value="Unassembled WGS sequence"/>
</dbReference>
<name>A0A934HT49_9CLOT</name>
<evidence type="ECO:0000256" key="1">
    <source>
        <dbReference type="ARBA" id="ARBA00012386"/>
    </source>
</evidence>
<dbReference type="GO" id="GO:0016432">
    <property type="term" value="F:tRNA-uridine aminocarboxypropyltransferase activity"/>
    <property type="evidence" value="ECO:0007669"/>
    <property type="project" value="UniProtKB-EC"/>
</dbReference>
<protein>
    <recommendedName>
        <fullName evidence="1">tRNA-uridine aminocarboxypropyltransferase</fullName>
        <ecNumber evidence="1">2.5.1.25</ecNumber>
    </recommendedName>
</protein>
<comment type="caution">
    <text evidence="6">The sequence shown here is derived from an EMBL/GenBank/DDBJ whole genome shotgun (WGS) entry which is preliminary data.</text>
</comment>
<keyword evidence="3" id="KW-0949">S-adenosyl-L-methionine</keyword>
<gene>
    <name evidence="6" type="ORF">I6U51_01520</name>
</gene>
<organism evidence="6 7">
    <name type="scientific">Clostridium aciditolerans</name>
    <dbReference type="NCBI Taxonomy" id="339861"/>
    <lineage>
        <taxon>Bacteria</taxon>
        <taxon>Bacillati</taxon>
        <taxon>Bacillota</taxon>
        <taxon>Clostridia</taxon>
        <taxon>Eubacteriales</taxon>
        <taxon>Clostridiaceae</taxon>
        <taxon>Clostridium</taxon>
    </lineage>
</organism>
<dbReference type="GO" id="GO:0008033">
    <property type="term" value="P:tRNA processing"/>
    <property type="evidence" value="ECO:0007669"/>
    <property type="project" value="UniProtKB-KW"/>
</dbReference>
<evidence type="ECO:0000313" key="6">
    <source>
        <dbReference type="EMBL" id="MBI6871384.1"/>
    </source>
</evidence>
<keyword evidence="7" id="KW-1185">Reference proteome</keyword>
<feature type="domain" description="DTW" evidence="5">
    <location>
        <begin position="13"/>
        <end position="205"/>
    </location>
</feature>
<proteinExistence type="predicted"/>
<accession>A0A934HT49</accession>
<dbReference type="EMBL" id="JAEEGB010000003">
    <property type="protein sequence ID" value="MBI6871384.1"/>
    <property type="molecule type" value="Genomic_DNA"/>
</dbReference>
<evidence type="ECO:0000259" key="5">
    <source>
        <dbReference type="SMART" id="SM01144"/>
    </source>
</evidence>
<dbReference type="EC" id="2.5.1.25" evidence="1"/>
<evidence type="ECO:0000313" key="7">
    <source>
        <dbReference type="Proteomes" id="UP000622687"/>
    </source>
</evidence>
<dbReference type="InterPro" id="IPR039262">
    <property type="entry name" value="DTWD2/TAPT"/>
</dbReference>
<dbReference type="Pfam" id="PF03942">
    <property type="entry name" value="DTW"/>
    <property type="match status" value="1"/>
</dbReference>
<keyword evidence="2" id="KW-0808">Transferase</keyword>
<evidence type="ECO:0000256" key="2">
    <source>
        <dbReference type="ARBA" id="ARBA00022679"/>
    </source>
</evidence>
<dbReference type="InterPro" id="IPR005636">
    <property type="entry name" value="DTW"/>
</dbReference>
<dbReference type="AlphaFoldDB" id="A0A934HT49"/>